<keyword evidence="4" id="KW-1185">Reference proteome</keyword>
<dbReference type="InterPro" id="IPR055060">
    <property type="entry name" value="ACOX_C_alpha1"/>
</dbReference>
<dbReference type="InterPro" id="IPR046373">
    <property type="entry name" value="Acyl-CoA_Oxase/DH_mid-dom_sf"/>
</dbReference>
<gene>
    <name evidence="3" type="ORF">GIB67_009293</name>
</gene>
<proteinExistence type="predicted"/>
<evidence type="ECO:0000313" key="4">
    <source>
        <dbReference type="Proteomes" id="UP000541444"/>
    </source>
</evidence>
<accession>A0A7J7N2X9</accession>
<dbReference type="Gene3D" id="1.20.140.10">
    <property type="entry name" value="Butyryl-CoA Dehydrogenase, subunit A, domain 3"/>
    <property type="match status" value="1"/>
</dbReference>
<reference evidence="3 4" key="1">
    <citation type="journal article" date="2020" name="IScience">
        <title>Genome Sequencing of the Endangered Kingdonia uniflora (Circaeasteraceae, Ranunculales) Reveals Potential Mechanisms of Evolutionary Specialization.</title>
        <authorList>
            <person name="Sun Y."/>
            <person name="Deng T."/>
            <person name="Zhang A."/>
            <person name="Moore M.J."/>
            <person name="Landis J.B."/>
            <person name="Lin N."/>
            <person name="Zhang H."/>
            <person name="Zhang X."/>
            <person name="Huang J."/>
            <person name="Zhang X."/>
            <person name="Sun H."/>
            <person name="Wang H."/>
        </authorList>
    </citation>
    <scope>NUCLEOTIDE SEQUENCE [LARGE SCALE GENOMIC DNA]</scope>
    <source>
        <strain evidence="3">TB1705</strain>
        <tissue evidence="3">Leaf</tissue>
    </source>
</reference>
<dbReference type="GO" id="GO:0005777">
    <property type="term" value="C:peroxisome"/>
    <property type="evidence" value="ECO:0007669"/>
    <property type="project" value="InterPro"/>
</dbReference>
<dbReference type="InterPro" id="IPR012258">
    <property type="entry name" value="Acyl-CoA_oxidase"/>
</dbReference>
<dbReference type="SUPFAM" id="SSF47203">
    <property type="entry name" value="Acyl-CoA dehydrogenase C-terminal domain-like"/>
    <property type="match status" value="1"/>
</dbReference>
<evidence type="ECO:0000259" key="1">
    <source>
        <dbReference type="Pfam" id="PF14749"/>
    </source>
</evidence>
<dbReference type="PANTHER" id="PTHR10909:SF250">
    <property type="entry name" value="PEROXISOMAL ACYL-COENZYME A OXIDASE 1"/>
    <property type="match status" value="1"/>
</dbReference>
<dbReference type="Pfam" id="PF22924">
    <property type="entry name" value="ACOX_C_alpha1"/>
    <property type="match status" value="1"/>
</dbReference>
<dbReference type="GO" id="GO:0033540">
    <property type="term" value="P:fatty acid beta-oxidation using acyl-CoA oxidase"/>
    <property type="evidence" value="ECO:0007669"/>
    <property type="project" value="TreeGrafter"/>
</dbReference>
<evidence type="ECO:0000259" key="2">
    <source>
        <dbReference type="Pfam" id="PF22924"/>
    </source>
</evidence>
<name>A0A7J7N2X9_9MAGN</name>
<dbReference type="GO" id="GO:0055088">
    <property type="term" value="P:lipid homeostasis"/>
    <property type="evidence" value="ECO:0007669"/>
    <property type="project" value="TreeGrafter"/>
</dbReference>
<dbReference type="Pfam" id="PF14749">
    <property type="entry name" value="Acyl-CoA_ox_N"/>
    <property type="match status" value="1"/>
</dbReference>
<dbReference type="GO" id="GO:0001676">
    <property type="term" value="P:long-chain fatty acid metabolic process"/>
    <property type="evidence" value="ECO:0007669"/>
    <property type="project" value="TreeGrafter"/>
</dbReference>
<dbReference type="AlphaFoldDB" id="A0A7J7N2X9"/>
<dbReference type="InterPro" id="IPR029320">
    <property type="entry name" value="Acyl-CoA_ox_N"/>
</dbReference>
<feature type="domain" description="Acyl-coenzyme A oxidase N-terminal" evidence="1">
    <location>
        <begin position="284"/>
        <end position="344"/>
    </location>
</feature>
<comment type="caution">
    <text evidence="3">The sequence shown here is derived from an EMBL/GenBank/DDBJ whole genome shotgun (WGS) entry which is preliminary data.</text>
</comment>
<sequence length="551" mass="61898">MEIRFSYSSISEEKSIPWSLVICMASRRCGSLITDANAMYSRGALCALDRQNCRIQQYDNGIRVMKIWYTMKEKVPLTASNIRKRELDRADLEYSDFRDLVTNKRNRKRKTVETATVSDSTQVALEAQSTLPIDCDVNIDSAEKNYERSAGYNCDGEGAANNEELGPIDTSLLRSFKFHRARSIVLGKEKVRLRVYHYPLAWDLANEPQKGEMTQTLDDVEQLIGFGVDGDTIVIGGTWGFPALLEKLREHYAYKLEKVLSDGTAVSDKKKGLTASERSKAQFDVEAMKIVWAGSQQLDVSEQIARLVSSDPAFRKDNRTTLSSKELFKNTLRKAAHGLEVWLQSFDDHSPLPGIIVADIGMKFRNEAYNTMGNDVLRFDHVCIPRDQMLMQVSQVTREGKYVQSDVPRQLLYGTMVYVQQTIVADASCALSRASLTTSTTADAILECRKLCSGHGYLCSSGLPELFVVYVPACTFEGDNVVLLLQVARFLMKAVSQLESGKQLVGTTAYMGRVEHLLQCCSDVQQAEDWLKPIAILEQHCNKLSIEFELF</sequence>
<dbReference type="GO" id="GO:0005504">
    <property type="term" value="F:fatty acid binding"/>
    <property type="evidence" value="ECO:0007669"/>
    <property type="project" value="TreeGrafter"/>
</dbReference>
<protein>
    <submittedName>
        <fullName evidence="3">Uncharacterized protein</fullName>
    </submittedName>
</protein>
<dbReference type="PANTHER" id="PTHR10909">
    <property type="entry name" value="ELECTRON TRANSPORT OXIDOREDUCTASE"/>
    <property type="match status" value="1"/>
</dbReference>
<evidence type="ECO:0000313" key="3">
    <source>
        <dbReference type="EMBL" id="KAF6161414.1"/>
    </source>
</evidence>
<dbReference type="Gene3D" id="2.40.110.10">
    <property type="entry name" value="Butyryl-CoA Dehydrogenase, subunit A, domain 2"/>
    <property type="match status" value="1"/>
</dbReference>
<organism evidence="3 4">
    <name type="scientific">Kingdonia uniflora</name>
    <dbReference type="NCBI Taxonomy" id="39325"/>
    <lineage>
        <taxon>Eukaryota</taxon>
        <taxon>Viridiplantae</taxon>
        <taxon>Streptophyta</taxon>
        <taxon>Embryophyta</taxon>
        <taxon>Tracheophyta</taxon>
        <taxon>Spermatophyta</taxon>
        <taxon>Magnoliopsida</taxon>
        <taxon>Ranunculales</taxon>
        <taxon>Circaeasteraceae</taxon>
        <taxon>Kingdonia</taxon>
    </lineage>
</organism>
<dbReference type="GO" id="GO:0071949">
    <property type="term" value="F:FAD binding"/>
    <property type="evidence" value="ECO:0007669"/>
    <property type="project" value="InterPro"/>
</dbReference>
<dbReference type="EMBL" id="JACGCM010001129">
    <property type="protein sequence ID" value="KAF6161414.1"/>
    <property type="molecule type" value="Genomic_DNA"/>
</dbReference>
<dbReference type="GO" id="GO:0003997">
    <property type="term" value="F:acyl-CoA oxidase activity"/>
    <property type="evidence" value="ECO:0007669"/>
    <property type="project" value="InterPro"/>
</dbReference>
<dbReference type="OrthoDB" id="538336at2759"/>
<dbReference type="Proteomes" id="UP000541444">
    <property type="component" value="Unassembled WGS sequence"/>
</dbReference>
<dbReference type="InterPro" id="IPR036250">
    <property type="entry name" value="AcylCo_DH-like_C"/>
</dbReference>
<feature type="domain" description="Acyl-CoA oxidase C-alpha1" evidence="2">
    <location>
        <begin position="435"/>
        <end position="492"/>
    </location>
</feature>